<proteinExistence type="inferred from homology"/>
<evidence type="ECO:0000313" key="2">
    <source>
        <dbReference type="EMBL" id="ESZ98700.1"/>
    </source>
</evidence>
<organism evidence="2 3">
    <name type="scientific">Sclerotinia borealis (strain F-4128)</name>
    <dbReference type="NCBI Taxonomy" id="1432307"/>
    <lineage>
        <taxon>Eukaryota</taxon>
        <taxon>Fungi</taxon>
        <taxon>Dikarya</taxon>
        <taxon>Ascomycota</taxon>
        <taxon>Pezizomycotina</taxon>
        <taxon>Leotiomycetes</taxon>
        <taxon>Helotiales</taxon>
        <taxon>Sclerotiniaceae</taxon>
        <taxon>Sclerotinia</taxon>
    </lineage>
</organism>
<dbReference type="InterPro" id="IPR019004">
    <property type="entry name" value="YqeY/Aim41"/>
</dbReference>
<comment type="similarity">
    <text evidence="1">Belongs to the AIM41 family.</text>
</comment>
<evidence type="ECO:0000313" key="3">
    <source>
        <dbReference type="Proteomes" id="UP000019487"/>
    </source>
</evidence>
<dbReference type="PANTHER" id="PTHR28055">
    <property type="entry name" value="ALTERED INHERITANCE OF MITOCHONDRIA PROTEIN 41, MITOCHONDRIAL"/>
    <property type="match status" value="1"/>
</dbReference>
<dbReference type="GO" id="GO:0016884">
    <property type="term" value="F:carbon-nitrogen ligase activity, with glutamine as amido-N-donor"/>
    <property type="evidence" value="ECO:0007669"/>
    <property type="project" value="UniProtKB-UniRule"/>
</dbReference>
<keyword evidence="3" id="KW-1185">Reference proteome</keyword>
<dbReference type="STRING" id="1432307.W9CVW3"/>
<reference evidence="2 3" key="1">
    <citation type="journal article" date="2014" name="Genome Announc.">
        <title>Draft genome sequence of Sclerotinia borealis, a psychrophilic plant pathogenic fungus.</title>
        <authorList>
            <person name="Mardanov A.V."/>
            <person name="Beletsky A.V."/>
            <person name="Kadnikov V.V."/>
            <person name="Ignatov A.N."/>
            <person name="Ravin N.V."/>
        </authorList>
    </citation>
    <scope>NUCLEOTIDE SEQUENCE [LARGE SCALE GENOMIC DNA]</scope>
    <source>
        <strain evidence="3">F-4157</strain>
    </source>
</reference>
<dbReference type="AlphaFoldDB" id="W9CVW3"/>
<accession>W9CVW3</accession>
<dbReference type="Proteomes" id="UP000019487">
    <property type="component" value="Unassembled WGS sequence"/>
</dbReference>
<dbReference type="Pfam" id="PF09424">
    <property type="entry name" value="YqeY"/>
    <property type="match status" value="1"/>
</dbReference>
<dbReference type="InterPro" id="IPR003789">
    <property type="entry name" value="Asn/Gln_tRNA_amidoTrase-B-like"/>
</dbReference>
<evidence type="ECO:0000256" key="1">
    <source>
        <dbReference type="RuleBase" id="RU365099"/>
    </source>
</evidence>
<keyword evidence="1" id="KW-0496">Mitochondrion</keyword>
<comment type="caution">
    <text evidence="2">The sequence shown here is derived from an EMBL/GenBank/DDBJ whole genome shotgun (WGS) entry which is preliminary data.</text>
</comment>
<dbReference type="InterPro" id="IPR042184">
    <property type="entry name" value="YqeY/Aim41_N"/>
</dbReference>
<dbReference type="SUPFAM" id="SSF89095">
    <property type="entry name" value="GatB/YqeY motif"/>
    <property type="match status" value="1"/>
</dbReference>
<dbReference type="GO" id="GO:0005739">
    <property type="term" value="C:mitochondrion"/>
    <property type="evidence" value="ECO:0007669"/>
    <property type="project" value="UniProtKB-SubCell"/>
</dbReference>
<dbReference type="OrthoDB" id="538640at2759"/>
<gene>
    <name evidence="1" type="primary">AIM41</name>
    <name evidence="2" type="ORF">SBOR_0938</name>
</gene>
<dbReference type="PANTHER" id="PTHR28055:SF1">
    <property type="entry name" value="ALTERED INHERITANCE OF MITOCHONDRIA PROTEIN 41, MITOCHONDRIAL"/>
    <property type="match status" value="1"/>
</dbReference>
<protein>
    <recommendedName>
        <fullName evidence="1">Altered inheritance of mitochondria protein 41</fullName>
    </recommendedName>
</protein>
<dbReference type="EMBL" id="AYSA01000036">
    <property type="protein sequence ID" value="ESZ98700.1"/>
    <property type="molecule type" value="Genomic_DNA"/>
</dbReference>
<dbReference type="Gene3D" id="1.10.1510.10">
    <property type="entry name" value="Uncharacterised protein YqeY/AIM41 PF09424, N-terminal domain"/>
    <property type="match status" value="1"/>
</dbReference>
<comment type="subcellular location">
    <subcellularLocation>
        <location evidence="1">Mitochondrion</location>
    </subcellularLocation>
</comment>
<name>W9CVW3_SCLBF</name>
<dbReference type="HOGENOM" id="CLU_079430_0_1_1"/>
<sequence>MFSRPAVKASRLYCRCYASVAKTSPPMLSKIRADIKTAMVNKDTTRRDILRSLLNDTLMTLKSNSPITTDVQMLALIRKSTTASRGARDQFKAAGREDLVGREEEQLKVLDEYASGVEMVGEDEIRNTVKELVNSMKDENEEIQMGNVLKRVFAPEVLGEKNVERGEVAKIVKEVMAEK</sequence>